<keyword evidence="10" id="KW-1185">Reference proteome</keyword>
<comment type="subcellular location">
    <subcellularLocation>
        <location evidence="1">Membrane</location>
        <topology evidence="1">Single-pass type I membrane protein</topology>
    </subcellularLocation>
</comment>
<dbReference type="InterPro" id="IPR036116">
    <property type="entry name" value="FN3_sf"/>
</dbReference>
<gene>
    <name evidence="9" type="ORF">SPARVUS_LOCUS11304281</name>
</gene>
<keyword evidence="4" id="KW-1133">Transmembrane helix</keyword>
<dbReference type="PANTHER" id="PTHR23037:SF46">
    <property type="entry name" value="INTERLEUKIN 5 RECEPTOR SUBUNIT ALPHA"/>
    <property type="match status" value="1"/>
</dbReference>
<keyword evidence="7" id="KW-0325">Glycoprotein</keyword>
<sequence length="276" mass="31506">MFEWLAVPRGLSVEVAAIVMTSGDHGGYEVAQEIGEWASADLPPLPGDEGTAPTNLRCSLHFDEPGRCWLHCDWLPGEKAPLDTQYYLCFRHLYRTQNCLIYVTEPGGGRSIGCRTLFSDTRLDLFYFLVHINGSSQSRQIRATEHVLHILEAEVIPPVWNLSIQEHKGLSWTKPIGSMPDDCFNYQINIWSKGKNETIIVGKDQNFWNEDLKEPPNKVHVRVRAVGKLPCWRMEKYSSWTEVLHVEEKDEDMLWITLTVCLFRSVPGSFFCSAYG</sequence>
<comment type="caution">
    <text evidence="9">The sequence shown here is derived from an EMBL/GenBank/DDBJ whole genome shotgun (WGS) entry which is preliminary data.</text>
</comment>
<keyword evidence="6" id="KW-0675">Receptor</keyword>
<accession>A0ABN9F4S1</accession>
<evidence type="ECO:0000256" key="4">
    <source>
        <dbReference type="ARBA" id="ARBA00022989"/>
    </source>
</evidence>
<dbReference type="Gene3D" id="2.60.40.10">
    <property type="entry name" value="Immunoglobulins"/>
    <property type="match status" value="2"/>
</dbReference>
<evidence type="ECO:0000256" key="6">
    <source>
        <dbReference type="ARBA" id="ARBA00023170"/>
    </source>
</evidence>
<evidence type="ECO:0000313" key="10">
    <source>
        <dbReference type="Proteomes" id="UP001162483"/>
    </source>
</evidence>
<evidence type="ECO:0000256" key="2">
    <source>
        <dbReference type="ARBA" id="ARBA00022692"/>
    </source>
</evidence>
<evidence type="ECO:0000259" key="8">
    <source>
        <dbReference type="Pfam" id="PF09240"/>
    </source>
</evidence>
<keyword evidence="5" id="KW-0472">Membrane</keyword>
<proteinExistence type="predicted"/>
<dbReference type="Pfam" id="PF09240">
    <property type="entry name" value="IL6Ra-bind"/>
    <property type="match status" value="1"/>
</dbReference>
<feature type="domain" description="Type I cytokine receptor cytokine-binding" evidence="8">
    <location>
        <begin position="56"/>
        <end position="151"/>
    </location>
</feature>
<reference evidence="9" key="1">
    <citation type="submission" date="2023-05" db="EMBL/GenBank/DDBJ databases">
        <authorList>
            <person name="Stuckert A."/>
        </authorList>
    </citation>
    <scope>NUCLEOTIDE SEQUENCE</scope>
</reference>
<dbReference type="SUPFAM" id="SSF49265">
    <property type="entry name" value="Fibronectin type III"/>
    <property type="match status" value="1"/>
</dbReference>
<feature type="non-terminal residue" evidence="9">
    <location>
        <position position="276"/>
    </location>
</feature>
<evidence type="ECO:0000256" key="5">
    <source>
        <dbReference type="ARBA" id="ARBA00023136"/>
    </source>
</evidence>
<name>A0ABN9F4S1_9NEOB</name>
<organism evidence="9 10">
    <name type="scientific">Staurois parvus</name>
    <dbReference type="NCBI Taxonomy" id="386267"/>
    <lineage>
        <taxon>Eukaryota</taxon>
        <taxon>Metazoa</taxon>
        <taxon>Chordata</taxon>
        <taxon>Craniata</taxon>
        <taxon>Vertebrata</taxon>
        <taxon>Euteleostomi</taxon>
        <taxon>Amphibia</taxon>
        <taxon>Batrachia</taxon>
        <taxon>Anura</taxon>
        <taxon>Neobatrachia</taxon>
        <taxon>Ranoidea</taxon>
        <taxon>Ranidae</taxon>
        <taxon>Staurois</taxon>
    </lineage>
</organism>
<protein>
    <recommendedName>
        <fullName evidence="8">Type I cytokine receptor cytokine-binding domain-containing protein</fullName>
    </recommendedName>
</protein>
<dbReference type="InterPro" id="IPR003532">
    <property type="entry name" value="Short_hematopoietin_rcpt_2_CS"/>
</dbReference>
<dbReference type="InterPro" id="IPR013783">
    <property type="entry name" value="Ig-like_fold"/>
</dbReference>
<evidence type="ECO:0000256" key="7">
    <source>
        <dbReference type="ARBA" id="ARBA00023180"/>
    </source>
</evidence>
<dbReference type="EMBL" id="CATNWA010016368">
    <property type="protein sequence ID" value="CAI9592059.1"/>
    <property type="molecule type" value="Genomic_DNA"/>
</dbReference>
<dbReference type="PROSITE" id="PS01356">
    <property type="entry name" value="HEMATOPO_REC_S_F2"/>
    <property type="match status" value="1"/>
</dbReference>
<evidence type="ECO:0000313" key="9">
    <source>
        <dbReference type="EMBL" id="CAI9592059.1"/>
    </source>
</evidence>
<dbReference type="Proteomes" id="UP001162483">
    <property type="component" value="Unassembled WGS sequence"/>
</dbReference>
<dbReference type="InterPro" id="IPR015321">
    <property type="entry name" value="TypeI_recpt_CBD"/>
</dbReference>
<evidence type="ECO:0000256" key="1">
    <source>
        <dbReference type="ARBA" id="ARBA00004479"/>
    </source>
</evidence>
<keyword evidence="3" id="KW-0732">Signal</keyword>
<dbReference type="PANTHER" id="PTHR23037">
    <property type="entry name" value="CYTOKINE RECEPTOR"/>
    <property type="match status" value="1"/>
</dbReference>
<keyword evidence="2" id="KW-0812">Transmembrane</keyword>
<evidence type="ECO:0000256" key="3">
    <source>
        <dbReference type="ARBA" id="ARBA00022729"/>
    </source>
</evidence>